<keyword evidence="3" id="KW-0201">Cytochrome c-type biogenesis</keyword>
<feature type="transmembrane region" description="Helical" evidence="7">
    <location>
        <begin position="6"/>
        <end position="24"/>
    </location>
</feature>
<keyword evidence="7" id="KW-1133">Transmembrane helix</keyword>
<evidence type="ECO:0000259" key="8">
    <source>
        <dbReference type="Pfam" id="PF23892"/>
    </source>
</evidence>
<keyword evidence="2" id="KW-0677">Repeat</keyword>
<dbReference type="PANTHER" id="PTHR47870">
    <property type="entry name" value="CYTOCHROME C-TYPE BIOGENESIS PROTEIN CCMH"/>
    <property type="match status" value="1"/>
</dbReference>
<evidence type="ECO:0000256" key="1">
    <source>
        <dbReference type="ARBA" id="ARBA00004196"/>
    </source>
</evidence>
<dbReference type="InterPro" id="IPR056413">
    <property type="entry name" value="TPR_CcmH_CycH"/>
</dbReference>
<feature type="domain" description="Cytochrome c-type biogenesis protein H Ig-like" evidence="8">
    <location>
        <begin position="340"/>
        <end position="445"/>
    </location>
</feature>
<feature type="repeat" description="TPR" evidence="5">
    <location>
        <begin position="169"/>
        <end position="202"/>
    </location>
</feature>
<dbReference type="AlphaFoldDB" id="A0A1H3IDA2"/>
<feature type="region of interest" description="Disordered" evidence="6">
    <location>
        <begin position="301"/>
        <end position="337"/>
    </location>
</feature>
<dbReference type="GO" id="GO:0030313">
    <property type="term" value="C:cell envelope"/>
    <property type="evidence" value="ECO:0007669"/>
    <property type="project" value="UniProtKB-SubCell"/>
</dbReference>
<evidence type="ECO:0000256" key="4">
    <source>
        <dbReference type="ARBA" id="ARBA00022803"/>
    </source>
</evidence>
<dbReference type="OrthoDB" id="9776053at2"/>
<keyword evidence="4 5" id="KW-0802">TPR repeat</keyword>
<dbReference type="NCBIfam" id="TIGR03142">
    <property type="entry name" value="cytochro_ccmI"/>
    <property type="match status" value="1"/>
</dbReference>
<dbReference type="Pfam" id="PF23914">
    <property type="entry name" value="TPR_CcmH_CycH"/>
    <property type="match status" value="1"/>
</dbReference>
<dbReference type="PANTHER" id="PTHR47870:SF1">
    <property type="entry name" value="CYTOCHROME C-TYPE BIOGENESIS PROTEIN CCMH"/>
    <property type="match status" value="1"/>
</dbReference>
<proteinExistence type="predicted"/>
<dbReference type="InterPro" id="IPR019734">
    <property type="entry name" value="TPR_rpt"/>
</dbReference>
<feature type="repeat" description="TPR" evidence="5">
    <location>
        <begin position="240"/>
        <end position="273"/>
    </location>
</feature>
<protein>
    <submittedName>
        <fullName evidence="10">Cytochrome c-type biogenesis protein CcmH</fullName>
    </submittedName>
</protein>
<name>A0A1H3IDA2_9PROT</name>
<comment type="subcellular location">
    <subcellularLocation>
        <location evidence="1">Cell envelope</location>
    </subcellularLocation>
</comment>
<reference evidence="10 11" key="1">
    <citation type="submission" date="2016-10" db="EMBL/GenBank/DDBJ databases">
        <authorList>
            <person name="de Groot N.N."/>
        </authorList>
    </citation>
    <scope>NUCLEOTIDE SEQUENCE [LARGE SCALE GENOMIC DNA]</scope>
    <source>
        <strain evidence="10 11">Nm1</strain>
    </source>
</reference>
<evidence type="ECO:0000259" key="9">
    <source>
        <dbReference type="Pfam" id="PF23914"/>
    </source>
</evidence>
<dbReference type="GO" id="GO:0017004">
    <property type="term" value="P:cytochrome complex assembly"/>
    <property type="evidence" value="ECO:0007669"/>
    <property type="project" value="UniProtKB-KW"/>
</dbReference>
<organism evidence="10 11">
    <name type="scientific">Nitrosomonas halophila</name>
    <dbReference type="NCBI Taxonomy" id="44576"/>
    <lineage>
        <taxon>Bacteria</taxon>
        <taxon>Pseudomonadati</taxon>
        <taxon>Pseudomonadota</taxon>
        <taxon>Betaproteobacteria</taxon>
        <taxon>Nitrosomonadales</taxon>
        <taxon>Nitrosomonadaceae</taxon>
        <taxon>Nitrosomonas</taxon>
    </lineage>
</organism>
<keyword evidence="7" id="KW-0472">Membrane</keyword>
<keyword evidence="7" id="KW-0812">Transmembrane</keyword>
<accession>A0A1H3IDA2</accession>
<evidence type="ECO:0000256" key="3">
    <source>
        <dbReference type="ARBA" id="ARBA00022748"/>
    </source>
</evidence>
<evidence type="ECO:0000256" key="2">
    <source>
        <dbReference type="ARBA" id="ARBA00022737"/>
    </source>
</evidence>
<dbReference type="RefSeq" id="WP_090413891.1">
    <property type="nucleotide sequence ID" value="NZ_FNOY01000026.1"/>
</dbReference>
<dbReference type="SUPFAM" id="SSF48452">
    <property type="entry name" value="TPR-like"/>
    <property type="match status" value="1"/>
</dbReference>
<dbReference type="InterPro" id="IPR017560">
    <property type="entry name" value="Cyt_c_biogenesis_CcmI"/>
</dbReference>
<gene>
    <name evidence="10" type="ORF">SAMN05421881_10267</name>
</gene>
<dbReference type="Pfam" id="PF23892">
    <property type="entry name" value="Ig_CycH"/>
    <property type="match status" value="1"/>
</dbReference>
<feature type="compositionally biased region" description="Low complexity" evidence="6">
    <location>
        <begin position="324"/>
        <end position="337"/>
    </location>
</feature>
<dbReference type="Proteomes" id="UP000198640">
    <property type="component" value="Unassembled WGS sequence"/>
</dbReference>
<dbReference type="InterPro" id="IPR056412">
    <property type="entry name" value="Ig_CycH"/>
</dbReference>
<evidence type="ECO:0000313" key="10">
    <source>
        <dbReference type="EMBL" id="SDY25833.1"/>
    </source>
</evidence>
<dbReference type="InterPro" id="IPR011990">
    <property type="entry name" value="TPR-like_helical_dom_sf"/>
</dbReference>
<dbReference type="EMBL" id="FNOY01000026">
    <property type="protein sequence ID" value="SDY25833.1"/>
    <property type="molecule type" value="Genomic_DNA"/>
</dbReference>
<keyword evidence="11" id="KW-1185">Reference proteome</keyword>
<sequence length="449" mass="48386">MTTFWVVAGIFIVAALLFVIPALLRNNRKDLDKIEREAANISIYRDQIAELDQDLRNDILSKEQYESSKQELQKRMLQDLSTSSETASTPRASRHGIAATVIVVLAVPLTAVYLYTIIGDSRGLLPQSQLANATHFQSDNAESVPPGHAEIQSIIDNLAARLKDNPEDIEGWVMLARTYAIMGRFEDASATYAELVKIIPDSPQFLSDYADVLAMTNDGSLVGKPAELIAQALALDPDYPKALALAGTVEFERGKFEQAAIHWQRLLEIIPAESQLAQSINESIVQAKALASRVKDGSGPLQLAQNSNIGSDLPTVESDKAEAAAEPTPAPSSSGLPSISGSVTLDASLRERVSLADTLFVFARAKEGPKMPLAILRVQAKDLPVTFTLDDGMAMTPAMKLSSFPEVVIGARISRTGQAVPASGDLEGYSQPVKIGDKDVTVVIDRIVP</sequence>
<dbReference type="SMART" id="SM00028">
    <property type="entry name" value="TPR"/>
    <property type="match status" value="2"/>
</dbReference>
<evidence type="ECO:0000256" key="5">
    <source>
        <dbReference type="PROSITE-ProRule" id="PRU00339"/>
    </source>
</evidence>
<evidence type="ECO:0000256" key="7">
    <source>
        <dbReference type="SAM" id="Phobius"/>
    </source>
</evidence>
<dbReference type="PROSITE" id="PS50005">
    <property type="entry name" value="TPR"/>
    <property type="match status" value="2"/>
</dbReference>
<evidence type="ECO:0000313" key="11">
    <source>
        <dbReference type="Proteomes" id="UP000198640"/>
    </source>
</evidence>
<dbReference type="InterPro" id="IPR051263">
    <property type="entry name" value="C-type_cytochrome_biogenesis"/>
</dbReference>
<feature type="domain" description="Cytochrome c-type biogenesis protein H TPR" evidence="9">
    <location>
        <begin position="141"/>
        <end position="275"/>
    </location>
</feature>
<evidence type="ECO:0000256" key="6">
    <source>
        <dbReference type="SAM" id="MobiDB-lite"/>
    </source>
</evidence>
<dbReference type="Gene3D" id="1.25.40.10">
    <property type="entry name" value="Tetratricopeptide repeat domain"/>
    <property type="match status" value="1"/>
</dbReference>
<feature type="transmembrane region" description="Helical" evidence="7">
    <location>
        <begin position="97"/>
        <end position="118"/>
    </location>
</feature>
<dbReference type="STRING" id="44576.SAMN05421881_10267"/>